<evidence type="ECO:0000256" key="6">
    <source>
        <dbReference type="ARBA" id="ARBA00023012"/>
    </source>
</evidence>
<evidence type="ECO:0000259" key="8">
    <source>
        <dbReference type="PROSITE" id="PS50109"/>
    </source>
</evidence>
<gene>
    <name evidence="9" type="ORF">EDD59_11430</name>
</gene>
<name>A0A4R3K595_9FIRM</name>
<dbReference type="PROSITE" id="PS50109">
    <property type="entry name" value="HIS_KIN"/>
    <property type="match status" value="1"/>
</dbReference>
<dbReference type="Gene3D" id="3.30.565.10">
    <property type="entry name" value="Histidine kinase-like ATPase, C-terminal domain"/>
    <property type="match status" value="1"/>
</dbReference>
<evidence type="ECO:0000256" key="1">
    <source>
        <dbReference type="ARBA" id="ARBA00000085"/>
    </source>
</evidence>
<dbReference type="AlphaFoldDB" id="A0A4R3K595"/>
<dbReference type="InterPro" id="IPR003661">
    <property type="entry name" value="HisK_dim/P_dom"/>
</dbReference>
<dbReference type="EMBL" id="SLZZ01000014">
    <property type="protein sequence ID" value="TCS77877.1"/>
    <property type="molecule type" value="Genomic_DNA"/>
</dbReference>
<protein>
    <recommendedName>
        <fullName evidence="2">histidine kinase</fullName>
        <ecNumber evidence="2">2.7.13.3</ecNumber>
    </recommendedName>
</protein>
<dbReference type="InterPro" id="IPR005467">
    <property type="entry name" value="His_kinase_dom"/>
</dbReference>
<keyword evidence="7" id="KW-0812">Transmembrane</keyword>
<dbReference type="RefSeq" id="WP_132381700.1">
    <property type="nucleotide sequence ID" value="NZ_SLZZ01000014.1"/>
</dbReference>
<evidence type="ECO:0000256" key="2">
    <source>
        <dbReference type="ARBA" id="ARBA00012438"/>
    </source>
</evidence>
<dbReference type="Gene3D" id="1.10.287.130">
    <property type="match status" value="1"/>
</dbReference>
<dbReference type="SUPFAM" id="SSF55874">
    <property type="entry name" value="ATPase domain of HSP90 chaperone/DNA topoisomerase II/histidine kinase"/>
    <property type="match status" value="1"/>
</dbReference>
<keyword evidence="5 9" id="KW-0418">Kinase</keyword>
<dbReference type="SMART" id="SM00388">
    <property type="entry name" value="HisKA"/>
    <property type="match status" value="1"/>
</dbReference>
<dbReference type="PANTHER" id="PTHR43711:SF1">
    <property type="entry name" value="HISTIDINE KINASE 1"/>
    <property type="match status" value="1"/>
</dbReference>
<feature type="domain" description="Histidine kinase" evidence="8">
    <location>
        <begin position="90"/>
        <end position="301"/>
    </location>
</feature>
<keyword evidence="4" id="KW-0808">Transferase</keyword>
<evidence type="ECO:0000313" key="10">
    <source>
        <dbReference type="Proteomes" id="UP000295726"/>
    </source>
</evidence>
<feature type="transmembrane region" description="Helical" evidence="7">
    <location>
        <begin position="6"/>
        <end position="23"/>
    </location>
</feature>
<dbReference type="EC" id="2.7.13.3" evidence="2"/>
<keyword evidence="10" id="KW-1185">Reference proteome</keyword>
<organism evidence="9 10">
    <name type="scientific">Muricomes intestini</name>
    <dbReference type="NCBI Taxonomy" id="1796634"/>
    <lineage>
        <taxon>Bacteria</taxon>
        <taxon>Bacillati</taxon>
        <taxon>Bacillota</taxon>
        <taxon>Clostridia</taxon>
        <taxon>Lachnospirales</taxon>
        <taxon>Lachnospiraceae</taxon>
        <taxon>Muricomes</taxon>
    </lineage>
</organism>
<dbReference type="CDD" id="cd00075">
    <property type="entry name" value="HATPase"/>
    <property type="match status" value="1"/>
</dbReference>
<proteinExistence type="predicted"/>
<reference evidence="9 10" key="1">
    <citation type="submission" date="2019-03" db="EMBL/GenBank/DDBJ databases">
        <title>Genomic Encyclopedia of Type Strains, Phase IV (KMG-IV): sequencing the most valuable type-strain genomes for metagenomic binning, comparative biology and taxonomic classification.</title>
        <authorList>
            <person name="Goeker M."/>
        </authorList>
    </citation>
    <scope>NUCLEOTIDE SEQUENCE [LARGE SCALE GENOMIC DNA]</scope>
    <source>
        <strain evidence="9 10">DSM 29489</strain>
    </source>
</reference>
<comment type="catalytic activity">
    <reaction evidence="1">
        <text>ATP + protein L-histidine = ADP + protein N-phospho-L-histidine.</text>
        <dbReference type="EC" id="2.7.13.3"/>
    </reaction>
</comment>
<dbReference type="CDD" id="cd00082">
    <property type="entry name" value="HisKA"/>
    <property type="match status" value="1"/>
</dbReference>
<dbReference type="SMART" id="SM00387">
    <property type="entry name" value="HATPase_c"/>
    <property type="match status" value="1"/>
</dbReference>
<comment type="caution">
    <text evidence="9">The sequence shown here is derived from an EMBL/GenBank/DDBJ whole genome shotgun (WGS) entry which is preliminary data.</text>
</comment>
<evidence type="ECO:0000313" key="9">
    <source>
        <dbReference type="EMBL" id="TCS77877.1"/>
    </source>
</evidence>
<dbReference type="InterPro" id="IPR050736">
    <property type="entry name" value="Sensor_HK_Regulatory"/>
</dbReference>
<dbReference type="Pfam" id="PF00512">
    <property type="entry name" value="HisKA"/>
    <property type="match status" value="1"/>
</dbReference>
<dbReference type="InterPro" id="IPR036097">
    <property type="entry name" value="HisK_dim/P_sf"/>
</dbReference>
<accession>A0A4R3K595</accession>
<evidence type="ECO:0000256" key="3">
    <source>
        <dbReference type="ARBA" id="ARBA00022553"/>
    </source>
</evidence>
<dbReference type="InterPro" id="IPR003594">
    <property type="entry name" value="HATPase_dom"/>
</dbReference>
<evidence type="ECO:0000256" key="5">
    <source>
        <dbReference type="ARBA" id="ARBA00022777"/>
    </source>
</evidence>
<evidence type="ECO:0000256" key="4">
    <source>
        <dbReference type="ARBA" id="ARBA00022679"/>
    </source>
</evidence>
<dbReference type="Pfam" id="PF02518">
    <property type="entry name" value="HATPase_c"/>
    <property type="match status" value="1"/>
</dbReference>
<keyword evidence="6" id="KW-0902">Two-component regulatory system</keyword>
<dbReference type="PRINTS" id="PR00344">
    <property type="entry name" value="BCTRLSENSOR"/>
</dbReference>
<keyword evidence="7" id="KW-0472">Membrane</keyword>
<dbReference type="GO" id="GO:0000155">
    <property type="term" value="F:phosphorelay sensor kinase activity"/>
    <property type="evidence" value="ECO:0007669"/>
    <property type="project" value="InterPro"/>
</dbReference>
<dbReference type="OrthoDB" id="9773956at2"/>
<dbReference type="SUPFAM" id="SSF47384">
    <property type="entry name" value="Homodimeric domain of signal transducing histidine kinase"/>
    <property type="match status" value="1"/>
</dbReference>
<dbReference type="InterPro" id="IPR004358">
    <property type="entry name" value="Sig_transdc_His_kin-like_C"/>
</dbReference>
<dbReference type="InterPro" id="IPR036890">
    <property type="entry name" value="HATPase_C_sf"/>
</dbReference>
<keyword evidence="3" id="KW-0597">Phosphoprotein</keyword>
<sequence>MNKVLIVITVASILIAVGTVIYARRRQARVMEGLGEMLEQAMNGTFIESAFDETRRSALENRLAQYLAASELSVRNIAGEKNKIKTLIADISHQTKTPIANILLYTEMLQEKNLEQEEAEYVDSLHQQAEKLQFLIASLVKLSRLETGIISLKPEIGDISEAVEQAVDQYREKVTEKGLKLVENYVKADAVFDCKWSVETLCNLLDNAVKYTDSGEITVGVKPYELFVCVKIADTGIGIPEEEQAKVFSRFYRSVKTASQEGVGIGLYLSREILAEEGGYLKLMSKPGTGSVFSAYFPRSISASGDSMSKNSDGKYTGIGDLE</sequence>
<dbReference type="PANTHER" id="PTHR43711">
    <property type="entry name" value="TWO-COMPONENT HISTIDINE KINASE"/>
    <property type="match status" value="1"/>
</dbReference>
<dbReference type="Proteomes" id="UP000295726">
    <property type="component" value="Unassembled WGS sequence"/>
</dbReference>
<keyword evidence="7" id="KW-1133">Transmembrane helix</keyword>
<evidence type="ECO:0000256" key="7">
    <source>
        <dbReference type="SAM" id="Phobius"/>
    </source>
</evidence>